<accession>A0A5J4PBY9</accession>
<keyword evidence="1" id="KW-1133">Transmembrane helix</keyword>
<reference evidence="2" key="1">
    <citation type="submission" date="2019-03" db="EMBL/GenBank/DDBJ databases">
        <title>Single cell metagenomics reveals metabolic interactions within the superorganism composed of flagellate Streblomastix strix and complex community of Bacteroidetes bacteria on its surface.</title>
        <authorList>
            <person name="Treitli S.C."/>
            <person name="Kolisko M."/>
            <person name="Husnik F."/>
            <person name="Keeling P."/>
            <person name="Hampl V."/>
        </authorList>
    </citation>
    <scope>NUCLEOTIDE SEQUENCE</scope>
    <source>
        <strain evidence="2">STM</strain>
    </source>
</reference>
<comment type="caution">
    <text evidence="2">The sequence shown here is derived from an EMBL/GenBank/DDBJ whole genome shotgun (WGS) entry which is preliminary data.</text>
</comment>
<protein>
    <submittedName>
        <fullName evidence="2">Sensor histidine kinase YycG</fullName>
        <ecNumber evidence="2">2.7.13.3</ecNumber>
    </submittedName>
</protein>
<evidence type="ECO:0000313" key="2">
    <source>
        <dbReference type="EMBL" id="KAA6306144.1"/>
    </source>
</evidence>
<sequence>MKKSIIWILEIVMGLSFLGLLYMQASYIRETVKMRNEQFDESVKRSLYQVSKNLEYDETKRWLEEDLSEAEKRALPQSTSQNNNFIQKRQIQRYIISTPNAISQSDFKLEVTTTKPSPPLPKAMISRRHGTNTIPQTSRSLQETIRNRYMYQRSLIDEVALQMLYRASEKPI</sequence>
<keyword evidence="2" id="KW-0808">Transferase</keyword>
<name>A0A5J4PBY9_9ZZZZ</name>
<dbReference type="EC" id="2.7.13.3" evidence="2"/>
<dbReference type="AlphaFoldDB" id="A0A5J4PBY9"/>
<organism evidence="2">
    <name type="scientific">termite gut metagenome</name>
    <dbReference type="NCBI Taxonomy" id="433724"/>
    <lineage>
        <taxon>unclassified sequences</taxon>
        <taxon>metagenomes</taxon>
        <taxon>organismal metagenomes</taxon>
    </lineage>
</organism>
<keyword evidence="1" id="KW-0812">Transmembrane</keyword>
<dbReference type="EMBL" id="SNRY01010136">
    <property type="protein sequence ID" value="KAA6306144.1"/>
    <property type="molecule type" value="Genomic_DNA"/>
</dbReference>
<feature type="non-terminal residue" evidence="2">
    <location>
        <position position="172"/>
    </location>
</feature>
<evidence type="ECO:0000256" key="1">
    <source>
        <dbReference type="SAM" id="Phobius"/>
    </source>
</evidence>
<keyword evidence="1" id="KW-0472">Membrane</keyword>
<proteinExistence type="predicted"/>
<feature type="transmembrane region" description="Helical" evidence="1">
    <location>
        <begin position="6"/>
        <end position="25"/>
    </location>
</feature>
<dbReference type="GO" id="GO:0004673">
    <property type="term" value="F:protein histidine kinase activity"/>
    <property type="evidence" value="ECO:0007669"/>
    <property type="project" value="UniProtKB-EC"/>
</dbReference>
<keyword evidence="2" id="KW-0418">Kinase</keyword>
<gene>
    <name evidence="2" type="ORF">EZS27_042200</name>
</gene>